<reference evidence="4 5" key="1">
    <citation type="journal article" name="Sci. Rep.">
        <title>Telomere-to-telomere assembled and centromere annotated genomes of the two main subspecies of the button mushroom Agaricus bisporus reveal especially polymorphic chromosome ends.</title>
        <authorList>
            <person name="Sonnenberg A.S.M."/>
            <person name="Sedaghat-Telgerd N."/>
            <person name="Lavrijssen B."/>
            <person name="Ohm R.A."/>
            <person name="Hendrickx P.M."/>
            <person name="Scholtmeijer K."/>
            <person name="Baars J.J.P."/>
            <person name="van Peer A."/>
        </authorList>
    </citation>
    <scope>NUCLEOTIDE SEQUENCE [LARGE SCALE GENOMIC DNA]</scope>
    <source>
        <strain evidence="4 5">H119_p4</strain>
    </source>
</reference>
<comment type="similarity">
    <text evidence="1">Belongs to the AIM6 family.</text>
</comment>
<dbReference type="EMBL" id="JABXXO010000001">
    <property type="protein sequence ID" value="KAF7784384.1"/>
    <property type="molecule type" value="Genomic_DNA"/>
</dbReference>
<name>A0A8H7FAZ1_AGABI</name>
<dbReference type="GO" id="GO:0006629">
    <property type="term" value="P:lipid metabolic process"/>
    <property type="evidence" value="ECO:0007669"/>
    <property type="project" value="InterPro"/>
</dbReference>
<dbReference type="Proteomes" id="UP000629468">
    <property type="component" value="Unassembled WGS sequence"/>
</dbReference>
<dbReference type="InterPro" id="IPR017946">
    <property type="entry name" value="PLC-like_Pdiesterase_TIM-brl"/>
</dbReference>
<dbReference type="AlphaFoldDB" id="A0A8H7FAZ1"/>
<dbReference type="PANTHER" id="PTHR31571">
    <property type="entry name" value="ALTERED INHERITANCE OF MITOCHONDRIA PROTEIN 6"/>
    <property type="match status" value="1"/>
</dbReference>
<evidence type="ECO:0000256" key="1">
    <source>
        <dbReference type="ARBA" id="ARBA00008858"/>
    </source>
</evidence>
<evidence type="ECO:0000313" key="4">
    <source>
        <dbReference type="EMBL" id="KAF7784384.1"/>
    </source>
</evidence>
<evidence type="ECO:0000313" key="5">
    <source>
        <dbReference type="Proteomes" id="UP000629468"/>
    </source>
</evidence>
<proteinExistence type="inferred from homology"/>
<evidence type="ECO:0000256" key="2">
    <source>
        <dbReference type="ARBA" id="ARBA00014286"/>
    </source>
</evidence>
<comment type="caution">
    <text evidence="4">The sequence shown here is derived from an EMBL/GenBank/DDBJ whole genome shotgun (WGS) entry which is preliminary data.</text>
</comment>
<organism evidence="4 5">
    <name type="scientific">Agaricus bisporus var. burnettii</name>
    <dbReference type="NCBI Taxonomy" id="192524"/>
    <lineage>
        <taxon>Eukaryota</taxon>
        <taxon>Fungi</taxon>
        <taxon>Dikarya</taxon>
        <taxon>Basidiomycota</taxon>
        <taxon>Agaricomycotina</taxon>
        <taxon>Agaricomycetes</taxon>
        <taxon>Agaricomycetidae</taxon>
        <taxon>Agaricales</taxon>
        <taxon>Agaricineae</taxon>
        <taxon>Agaricaceae</taxon>
        <taxon>Agaricus</taxon>
    </lineage>
</organism>
<dbReference type="GO" id="GO:0008081">
    <property type="term" value="F:phosphoric diester hydrolase activity"/>
    <property type="evidence" value="ECO:0007669"/>
    <property type="project" value="InterPro"/>
</dbReference>
<keyword evidence="3" id="KW-0732">Signal</keyword>
<protein>
    <recommendedName>
        <fullName evidence="2">Altered inheritance of mitochondria protein 6</fullName>
    </recommendedName>
</protein>
<feature type="chain" id="PRO_5034818827" description="Altered inheritance of mitochondria protein 6" evidence="3">
    <location>
        <begin position="19"/>
        <end position="317"/>
    </location>
</feature>
<evidence type="ECO:0000256" key="3">
    <source>
        <dbReference type="SAM" id="SignalP"/>
    </source>
</evidence>
<sequence>MRTFKVLFAFTSLSVALAVPTIVADVDNLVKRNPPSLRYPTQLTQGIIPAFIHSHNDYWRDVPLQDAIKFGVTSCEADVWYEPDSGDHTIYVGHESNALSKDRTLDSLYLGPLMQFLDQQNTKNHIAAKLNVTQNMVGIWDTSGGRTLQLLVDVKVNGEQLTPALDKVLKPFADKGYLTKFENGVLTNGPLTIVGTGATDLSYILGKKGPRYIFFDAPLANLTTPPAPNVNWSPELSPIASCDYEAVIGWRGITNITEQQQQTVNTLVDQAHKLGIKSRFWDTPATPIFARNNVWKVLLESGSDWLNADDLEAASSF</sequence>
<gene>
    <name evidence="4" type="ORF">Agabi119p4_549</name>
</gene>
<feature type="signal peptide" evidence="3">
    <location>
        <begin position="1"/>
        <end position="18"/>
    </location>
</feature>
<dbReference type="PANTHER" id="PTHR31571:SF1">
    <property type="entry name" value="ALTERED INHERITANCE OF MITOCHONDRIA PROTEIN 6"/>
    <property type="match status" value="1"/>
</dbReference>
<dbReference type="SUPFAM" id="SSF51695">
    <property type="entry name" value="PLC-like phosphodiesterases"/>
    <property type="match status" value="1"/>
</dbReference>
<dbReference type="InterPro" id="IPR051236">
    <property type="entry name" value="HAT_RTT109-like"/>
</dbReference>
<accession>A0A8H7FAZ1</accession>